<evidence type="ECO:0000313" key="8">
    <source>
        <dbReference type="Proteomes" id="UP001501920"/>
    </source>
</evidence>
<dbReference type="PRINTS" id="PR00794">
    <property type="entry name" value="RIBONUCLEASE"/>
</dbReference>
<protein>
    <recommendedName>
        <fullName evidence="6">Ribonuclease A-domain domain-containing protein</fullName>
    </recommendedName>
</protein>
<keyword evidence="8" id="KW-1185">Reference proteome</keyword>
<evidence type="ECO:0000256" key="5">
    <source>
        <dbReference type="RuleBase" id="RU000651"/>
    </source>
</evidence>
<evidence type="ECO:0000256" key="2">
    <source>
        <dbReference type="ARBA" id="ARBA00022722"/>
    </source>
</evidence>
<dbReference type="AlphaFoldDB" id="A0AAR2IKY0"/>
<evidence type="ECO:0000313" key="7">
    <source>
        <dbReference type="Ensembl" id="ENSPNAP00000038687.1"/>
    </source>
</evidence>
<dbReference type="PROSITE" id="PS00127">
    <property type="entry name" value="RNASE_PANCREATIC"/>
    <property type="match status" value="1"/>
</dbReference>
<feature type="chain" id="PRO_5043111596" description="Ribonuclease A-domain domain-containing protein" evidence="5">
    <location>
        <begin position="33"/>
        <end position="155"/>
    </location>
</feature>
<dbReference type="InterPro" id="IPR023411">
    <property type="entry name" value="RNaseA_AS"/>
</dbReference>
<dbReference type="GO" id="GO:0050830">
    <property type="term" value="P:defense response to Gram-positive bacterium"/>
    <property type="evidence" value="ECO:0007669"/>
    <property type="project" value="TreeGrafter"/>
</dbReference>
<reference evidence="7" key="2">
    <citation type="submission" date="2025-08" db="UniProtKB">
        <authorList>
            <consortium name="Ensembl"/>
        </authorList>
    </citation>
    <scope>IDENTIFICATION</scope>
</reference>
<dbReference type="GO" id="GO:0004540">
    <property type="term" value="F:RNA nuclease activity"/>
    <property type="evidence" value="ECO:0007669"/>
    <property type="project" value="TreeGrafter"/>
</dbReference>
<dbReference type="SMART" id="SM00092">
    <property type="entry name" value="RNAse_Pc"/>
    <property type="match status" value="1"/>
</dbReference>
<dbReference type="Ensembl" id="ENSPNAT00000079707.1">
    <property type="protein sequence ID" value="ENSPNAP00000038687.1"/>
    <property type="gene ID" value="ENSPNAG00000034596.1"/>
</dbReference>
<dbReference type="InterPro" id="IPR001427">
    <property type="entry name" value="RNaseA"/>
</dbReference>
<keyword evidence="4 5" id="KW-0378">Hydrolase</keyword>
<dbReference type="Proteomes" id="UP001501920">
    <property type="component" value="Chromosome 23"/>
</dbReference>
<evidence type="ECO:0000256" key="3">
    <source>
        <dbReference type="ARBA" id="ARBA00022759"/>
    </source>
</evidence>
<sequence>MKVVNKWTRQGEMHLSTLILLLVLFAALPTDGQNEATFIRKHIKLDMTPANCDKEMEEINKEMEKKNKNFKGCKKMNTFIKDTIENVRKVCTEGFGKNLETNFFQSNQAFTKVECVTTDTKKPCKYNGKEVKAPIHVACDQNNRPVHYGPPKRKG</sequence>
<proteinExistence type="inferred from homology"/>
<dbReference type="GO" id="GO:0004519">
    <property type="term" value="F:endonuclease activity"/>
    <property type="evidence" value="ECO:0007669"/>
    <property type="project" value="UniProtKB-KW"/>
</dbReference>
<dbReference type="GO" id="GO:0003676">
    <property type="term" value="F:nucleic acid binding"/>
    <property type="evidence" value="ECO:0007669"/>
    <property type="project" value="InterPro"/>
</dbReference>
<evidence type="ECO:0000259" key="6">
    <source>
        <dbReference type="SMART" id="SM00092"/>
    </source>
</evidence>
<keyword evidence="2 5" id="KW-0540">Nuclease</keyword>
<evidence type="ECO:0000256" key="4">
    <source>
        <dbReference type="ARBA" id="ARBA00022801"/>
    </source>
</evidence>
<dbReference type="Pfam" id="PF00074">
    <property type="entry name" value="RnaseA"/>
    <property type="match status" value="1"/>
</dbReference>
<evidence type="ECO:0000256" key="1">
    <source>
        <dbReference type="ARBA" id="ARBA00005600"/>
    </source>
</evidence>
<keyword evidence="3 5" id="KW-0255">Endonuclease</keyword>
<dbReference type="PANTHER" id="PTHR11437">
    <property type="entry name" value="RIBONUCLEASE"/>
    <property type="match status" value="1"/>
</dbReference>
<dbReference type="GO" id="GO:0016787">
    <property type="term" value="F:hydrolase activity"/>
    <property type="evidence" value="ECO:0007669"/>
    <property type="project" value="UniProtKB-KW"/>
</dbReference>
<dbReference type="SUPFAM" id="SSF54076">
    <property type="entry name" value="RNase A-like"/>
    <property type="match status" value="1"/>
</dbReference>
<keyword evidence="5" id="KW-0732">Signal</keyword>
<reference evidence="7 8" key="1">
    <citation type="submission" date="2020-10" db="EMBL/GenBank/DDBJ databases">
        <title>Pygocentrus nattereri (red-bellied piranha) genome, fPygNat1, primary haplotype.</title>
        <authorList>
            <person name="Myers G."/>
            <person name="Meyer A."/>
            <person name="Karagic N."/>
            <person name="Pippel M."/>
            <person name="Winkler S."/>
            <person name="Tracey A."/>
            <person name="Wood J."/>
            <person name="Formenti G."/>
            <person name="Howe K."/>
            <person name="Fedrigo O."/>
            <person name="Jarvis E.D."/>
        </authorList>
    </citation>
    <scope>NUCLEOTIDE SEQUENCE [LARGE SCALE GENOMIC DNA]</scope>
</reference>
<dbReference type="Gene3D" id="3.10.130.10">
    <property type="entry name" value="Ribonuclease A-like domain"/>
    <property type="match status" value="1"/>
</dbReference>
<dbReference type="GeneTree" id="ENSGT00970000194089"/>
<dbReference type="InterPro" id="IPR036816">
    <property type="entry name" value="RNaseA-like_dom_sf"/>
</dbReference>
<feature type="domain" description="Ribonuclease A-domain" evidence="6">
    <location>
        <begin position="31"/>
        <end position="152"/>
    </location>
</feature>
<name>A0AAR2IKY0_PYGNA</name>
<accession>A0AAR2IKY0</accession>
<reference evidence="7" key="3">
    <citation type="submission" date="2025-09" db="UniProtKB">
        <authorList>
            <consortium name="Ensembl"/>
        </authorList>
    </citation>
    <scope>IDENTIFICATION</scope>
</reference>
<dbReference type="InterPro" id="IPR023412">
    <property type="entry name" value="RNaseA_domain"/>
</dbReference>
<organism evidence="7 8">
    <name type="scientific">Pygocentrus nattereri</name>
    <name type="common">Red-bellied piranha</name>
    <dbReference type="NCBI Taxonomy" id="42514"/>
    <lineage>
        <taxon>Eukaryota</taxon>
        <taxon>Metazoa</taxon>
        <taxon>Chordata</taxon>
        <taxon>Craniata</taxon>
        <taxon>Vertebrata</taxon>
        <taxon>Euteleostomi</taxon>
        <taxon>Actinopterygii</taxon>
        <taxon>Neopterygii</taxon>
        <taxon>Teleostei</taxon>
        <taxon>Ostariophysi</taxon>
        <taxon>Characiformes</taxon>
        <taxon>Characoidei</taxon>
        <taxon>Pygocentrus</taxon>
    </lineage>
</organism>
<comment type="similarity">
    <text evidence="1 5">Belongs to the pancreatic ribonuclease family.</text>
</comment>
<feature type="signal peptide" evidence="5">
    <location>
        <begin position="1"/>
        <end position="32"/>
    </location>
</feature>